<feature type="domain" description="Prion-inhibition and propagation HeLo" evidence="1">
    <location>
        <begin position="19"/>
        <end position="97"/>
    </location>
</feature>
<sequence length="109" mass="11932">MEAAGLAIGIIALVGTPLSKTGKDDEILNTKLDIERLLLLRWAEGVGLVTADADYDRRFNDADTADAVFRILANVRALLSEGNVLQERYGLTRDNASRRWHLGCFSGLS</sequence>
<dbReference type="AlphaFoldDB" id="A0AAN6WI86"/>
<evidence type="ECO:0000313" key="2">
    <source>
        <dbReference type="EMBL" id="KAK4182583.1"/>
    </source>
</evidence>
<reference evidence="2" key="2">
    <citation type="submission" date="2023-05" db="EMBL/GenBank/DDBJ databases">
        <authorList>
            <consortium name="Lawrence Berkeley National Laboratory"/>
            <person name="Steindorff A."/>
            <person name="Hensen N."/>
            <person name="Bonometti L."/>
            <person name="Westerberg I."/>
            <person name="Brannstrom I.O."/>
            <person name="Guillou S."/>
            <person name="Cros-Aarteil S."/>
            <person name="Calhoun S."/>
            <person name="Haridas S."/>
            <person name="Kuo A."/>
            <person name="Mondo S."/>
            <person name="Pangilinan J."/>
            <person name="Riley R."/>
            <person name="Labutti K."/>
            <person name="Andreopoulos B."/>
            <person name="Lipzen A."/>
            <person name="Chen C."/>
            <person name="Yanf M."/>
            <person name="Daum C."/>
            <person name="Ng V."/>
            <person name="Clum A."/>
            <person name="Ohm R."/>
            <person name="Martin F."/>
            <person name="Silar P."/>
            <person name="Natvig D."/>
            <person name="Lalanne C."/>
            <person name="Gautier V."/>
            <person name="Ament-Velasquez S.L."/>
            <person name="Kruys A."/>
            <person name="Hutchinson M.I."/>
            <person name="Powell A.J."/>
            <person name="Barry K."/>
            <person name="Miller A.N."/>
            <person name="Grigoriev I.V."/>
            <person name="Debuchy R."/>
            <person name="Gladieux P."/>
            <person name="Thoren M.H."/>
            <person name="Johannesson H."/>
        </authorList>
    </citation>
    <scope>NUCLEOTIDE SEQUENCE</scope>
    <source>
        <strain evidence="2">PSN309</strain>
    </source>
</reference>
<evidence type="ECO:0000259" key="1">
    <source>
        <dbReference type="Pfam" id="PF14479"/>
    </source>
</evidence>
<dbReference type="InterPro" id="IPR029498">
    <property type="entry name" value="HeLo_dom"/>
</dbReference>
<accession>A0AAN6WI86</accession>
<dbReference type="EMBL" id="MU864637">
    <property type="protein sequence ID" value="KAK4182583.1"/>
    <property type="molecule type" value="Genomic_DNA"/>
</dbReference>
<reference evidence="2" key="1">
    <citation type="journal article" date="2023" name="Mol. Phylogenet. Evol.">
        <title>Genome-scale phylogeny and comparative genomics of the fungal order Sordariales.</title>
        <authorList>
            <person name="Hensen N."/>
            <person name="Bonometti L."/>
            <person name="Westerberg I."/>
            <person name="Brannstrom I.O."/>
            <person name="Guillou S."/>
            <person name="Cros-Aarteil S."/>
            <person name="Calhoun S."/>
            <person name="Haridas S."/>
            <person name="Kuo A."/>
            <person name="Mondo S."/>
            <person name="Pangilinan J."/>
            <person name="Riley R."/>
            <person name="LaButti K."/>
            <person name="Andreopoulos B."/>
            <person name="Lipzen A."/>
            <person name="Chen C."/>
            <person name="Yan M."/>
            <person name="Daum C."/>
            <person name="Ng V."/>
            <person name="Clum A."/>
            <person name="Steindorff A."/>
            <person name="Ohm R.A."/>
            <person name="Martin F."/>
            <person name="Silar P."/>
            <person name="Natvig D.O."/>
            <person name="Lalanne C."/>
            <person name="Gautier V."/>
            <person name="Ament-Velasquez S.L."/>
            <person name="Kruys A."/>
            <person name="Hutchinson M.I."/>
            <person name="Powell A.J."/>
            <person name="Barry K."/>
            <person name="Miller A.N."/>
            <person name="Grigoriev I.V."/>
            <person name="Debuchy R."/>
            <person name="Gladieux P."/>
            <person name="Hiltunen Thoren M."/>
            <person name="Johannesson H."/>
        </authorList>
    </citation>
    <scope>NUCLEOTIDE SEQUENCE</scope>
    <source>
        <strain evidence="2">PSN309</strain>
    </source>
</reference>
<dbReference type="InterPro" id="IPR038305">
    <property type="entry name" value="HeLo_sf"/>
</dbReference>
<evidence type="ECO:0000313" key="3">
    <source>
        <dbReference type="Proteomes" id="UP001302126"/>
    </source>
</evidence>
<gene>
    <name evidence="2" type="ORF">QBC35DRAFT_509709</name>
</gene>
<dbReference type="Proteomes" id="UP001302126">
    <property type="component" value="Unassembled WGS sequence"/>
</dbReference>
<name>A0AAN6WI86_9PEZI</name>
<protein>
    <recommendedName>
        <fullName evidence="1">Prion-inhibition and propagation HeLo domain-containing protein</fullName>
    </recommendedName>
</protein>
<keyword evidence="3" id="KW-1185">Reference proteome</keyword>
<proteinExistence type="predicted"/>
<dbReference type="Pfam" id="PF14479">
    <property type="entry name" value="HeLo"/>
    <property type="match status" value="1"/>
</dbReference>
<comment type="caution">
    <text evidence="2">The sequence shown here is derived from an EMBL/GenBank/DDBJ whole genome shotgun (WGS) entry which is preliminary data.</text>
</comment>
<organism evidence="2 3">
    <name type="scientific">Podospora australis</name>
    <dbReference type="NCBI Taxonomy" id="1536484"/>
    <lineage>
        <taxon>Eukaryota</taxon>
        <taxon>Fungi</taxon>
        <taxon>Dikarya</taxon>
        <taxon>Ascomycota</taxon>
        <taxon>Pezizomycotina</taxon>
        <taxon>Sordariomycetes</taxon>
        <taxon>Sordariomycetidae</taxon>
        <taxon>Sordariales</taxon>
        <taxon>Podosporaceae</taxon>
        <taxon>Podospora</taxon>
    </lineage>
</organism>
<dbReference type="Gene3D" id="1.20.120.1020">
    <property type="entry name" value="Prion-inhibition and propagation, HeLo domain"/>
    <property type="match status" value="1"/>
</dbReference>